<accession>A0AAN5CFJ2</accession>
<keyword evidence="3" id="KW-1003">Cell membrane</keyword>
<gene>
    <name evidence="11" type="ORF">PMAYCL1PPCAC_12092</name>
</gene>
<comment type="subcellular location">
    <subcellularLocation>
        <location evidence="1">Cell membrane</location>
        <topology evidence="1">Single-pass type I membrane protein</topology>
    </subcellularLocation>
</comment>
<keyword evidence="5 8" id="KW-0732">Signal</keyword>
<dbReference type="Pfam" id="PF25301">
    <property type="entry name" value="CUT_C"/>
    <property type="match status" value="1"/>
</dbReference>
<keyword evidence="12" id="KW-1185">Reference proteome</keyword>
<name>A0AAN5CFJ2_9BILA</name>
<dbReference type="InterPro" id="IPR057475">
    <property type="entry name" value="CUT_C"/>
</dbReference>
<dbReference type="EMBL" id="BTRK01000003">
    <property type="protein sequence ID" value="GMR41897.1"/>
    <property type="molecule type" value="Genomic_DNA"/>
</dbReference>
<evidence type="ECO:0000313" key="12">
    <source>
        <dbReference type="Proteomes" id="UP001328107"/>
    </source>
</evidence>
<organism evidence="11 12">
    <name type="scientific">Pristionchus mayeri</name>
    <dbReference type="NCBI Taxonomy" id="1317129"/>
    <lineage>
        <taxon>Eukaryota</taxon>
        <taxon>Metazoa</taxon>
        <taxon>Ecdysozoa</taxon>
        <taxon>Nematoda</taxon>
        <taxon>Chromadorea</taxon>
        <taxon>Rhabditida</taxon>
        <taxon>Rhabditina</taxon>
        <taxon>Diplogasteromorpha</taxon>
        <taxon>Diplogasteroidea</taxon>
        <taxon>Neodiplogasteridae</taxon>
        <taxon>Pristionchus</taxon>
    </lineage>
</organism>
<dbReference type="PROSITE" id="PS50234">
    <property type="entry name" value="VWFA"/>
    <property type="match status" value="2"/>
</dbReference>
<dbReference type="AlphaFoldDB" id="A0AAN5CFJ2"/>
<reference evidence="12" key="1">
    <citation type="submission" date="2022-10" db="EMBL/GenBank/DDBJ databases">
        <title>Genome assembly of Pristionchus species.</title>
        <authorList>
            <person name="Yoshida K."/>
            <person name="Sommer R.J."/>
        </authorList>
    </citation>
    <scope>NUCLEOTIDE SEQUENCE [LARGE SCALE GENOMIC DNA]</scope>
    <source>
        <strain evidence="12">RS5460</strain>
    </source>
</reference>
<dbReference type="SUPFAM" id="SSF53300">
    <property type="entry name" value="vWA-like"/>
    <property type="match status" value="2"/>
</dbReference>
<dbReference type="PANTHER" id="PTHR22907:SF53">
    <property type="entry name" value="VON WILLEBRAND FACTOR TYPE A DOMAIN PROTEIN"/>
    <property type="match status" value="1"/>
</dbReference>
<keyword evidence="4" id="KW-0812">Transmembrane</keyword>
<dbReference type="InterPro" id="IPR036465">
    <property type="entry name" value="vWFA_dom_sf"/>
</dbReference>
<feature type="domain" description="VWFA" evidence="9">
    <location>
        <begin position="251"/>
        <end position="428"/>
    </location>
</feature>
<dbReference type="InterPro" id="IPR001507">
    <property type="entry name" value="ZP_dom"/>
</dbReference>
<dbReference type="Proteomes" id="UP001328107">
    <property type="component" value="Unassembled WGS sequence"/>
</dbReference>
<dbReference type="InterPro" id="IPR051962">
    <property type="entry name" value="Cuticlin"/>
</dbReference>
<keyword evidence="7" id="KW-0472">Membrane</keyword>
<feature type="non-terminal residue" evidence="11">
    <location>
        <position position="1"/>
    </location>
</feature>
<protein>
    <submittedName>
        <fullName evidence="11">Uncharacterized protein</fullName>
    </submittedName>
</protein>
<evidence type="ECO:0000313" key="11">
    <source>
        <dbReference type="EMBL" id="GMR41897.1"/>
    </source>
</evidence>
<dbReference type="Pfam" id="PF25057">
    <property type="entry name" value="CUT_N"/>
    <property type="match status" value="1"/>
</dbReference>
<dbReference type="PRINTS" id="PR00453">
    <property type="entry name" value="VWFADOMAIN"/>
</dbReference>
<keyword evidence="2" id="KW-0193">Cuticle</keyword>
<evidence type="ECO:0000256" key="6">
    <source>
        <dbReference type="ARBA" id="ARBA00022989"/>
    </source>
</evidence>
<evidence type="ECO:0000256" key="4">
    <source>
        <dbReference type="ARBA" id="ARBA00022692"/>
    </source>
</evidence>
<evidence type="ECO:0000256" key="8">
    <source>
        <dbReference type="SAM" id="SignalP"/>
    </source>
</evidence>
<dbReference type="Pfam" id="PF00092">
    <property type="entry name" value="VWA"/>
    <property type="match status" value="2"/>
</dbReference>
<evidence type="ECO:0000256" key="5">
    <source>
        <dbReference type="ARBA" id="ARBA00022729"/>
    </source>
</evidence>
<feature type="chain" id="PRO_5042889826" evidence="8">
    <location>
        <begin position="25"/>
        <end position="750"/>
    </location>
</feature>
<evidence type="ECO:0000259" key="9">
    <source>
        <dbReference type="PROSITE" id="PS50234"/>
    </source>
</evidence>
<evidence type="ECO:0000256" key="1">
    <source>
        <dbReference type="ARBA" id="ARBA00004251"/>
    </source>
</evidence>
<dbReference type="SMART" id="SM00327">
    <property type="entry name" value="VWA"/>
    <property type="match status" value="2"/>
</dbReference>
<proteinExistence type="predicted"/>
<dbReference type="InterPro" id="IPR002035">
    <property type="entry name" value="VWF_A"/>
</dbReference>
<feature type="signal peptide" evidence="8">
    <location>
        <begin position="1"/>
        <end position="24"/>
    </location>
</feature>
<dbReference type="PROSITE" id="PS51034">
    <property type="entry name" value="ZP_2"/>
    <property type="match status" value="1"/>
</dbReference>
<dbReference type="SMART" id="SM00241">
    <property type="entry name" value="ZP"/>
    <property type="match status" value="1"/>
</dbReference>
<dbReference type="GO" id="GO:0042302">
    <property type="term" value="F:structural constituent of cuticle"/>
    <property type="evidence" value="ECO:0007669"/>
    <property type="project" value="UniProtKB-KW"/>
</dbReference>
<dbReference type="Gene3D" id="3.40.50.410">
    <property type="entry name" value="von Willebrand factor, type A domain"/>
    <property type="match status" value="2"/>
</dbReference>
<dbReference type="InterPro" id="IPR056953">
    <property type="entry name" value="CUT_N"/>
</dbReference>
<sequence>QMITSRRSLPLLSLLSFLIPAADAVKVIQNGLAPPEVVHTPISLKPRCIVKAAPLDLIFVLDSSGSLRNQFQDEVDIIRRIVRHVTIGKDATRVMLVQFSGIQHLEFDMLKFTTRDELLGALDVLRHVSGITRIGGAFEFTRMHLTQANGLRDSSVPKVLYLLSDGRTHDFPKDNEQIALLRHSIPHLEVLAYGTGEYVAMPALLNYTQSAKKIVTNKNLEDLEPMFDPWKGTEICERVPVCIKGSDKPVDIALVIDASESLDRLFESQIQFAVERVVQNINVHYQAAKIALISYSGMVFTHFSFNNRYTNNSMVIRQINGLRSIKGVTSTDKALEETLALFTTKAKESGARPDASKLVVVLTDGHSARTPGKEAAAVRAAGINVIAVSVAGRPYVDEKELLAIAGSPERVFTPTNLQEFEHEFFKYVGFGCPGAELAKDAKPTIRGATDVSCDVSSLTFTVRTQKPMKGMMYAQRYQDSEECILHTDGSEREVTIKFRAGSCGMDRIPSSNGAGYSYNISVILQFHPLIMTRADTGLDVSCFFSAPVVPSEIGRSTIKKLPDTQCTYRLHKYAASHCVALDARVGESLFHKWTCDNAPNYQYLVHDCFVRSDKHHVQFIDSNGCQMDDVILETPDYNKMISRKTGEIFVAQEMSAFKFPGDNNLVFECSISFCDMEGDDSCTQMIPPKCSNSTSHQLVDTRNGLRRLKRAVHSTKPGFALTLPVETRTLNVVESESMSPRDAVRYCAIH</sequence>
<evidence type="ECO:0000259" key="10">
    <source>
        <dbReference type="PROSITE" id="PS51034"/>
    </source>
</evidence>
<feature type="domain" description="ZP" evidence="10">
    <location>
        <begin position="452"/>
        <end position="689"/>
    </location>
</feature>
<evidence type="ECO:0000256" key="7">
    <source>
        <dbReference type="ARBA" id="ARBA00023136"/>
    </source>
</evidence>
<evidence type="ECO:0000256" key="2">
    <source>
        <dbReference type="ARBA" id="ARBA00022460"/>
    </source>
</evidence>
<dbReference type="PANTHER" id="PTHR22907">
    <property type="entry name" value="GH04558P"/>
    <property type="match status" value="1"/>
</dbReference>
<comment type="caution">
    <text evidence="11">The sequence shown here is derived from an EMBL/GenBank/DDBJ whole genome shotgun (WGS) entry which is preliminary data.</text>
</comment>
<evidence type="ECO:0000256" key="3">
    <source>
        <dbReference type="ARBA" id="ARBA00022475"/>
    </source>
</evidence>
<dbReference type="GO" id="GO:0005886">
    <property type="term" value="C:plasma membrane"/>
    <property type="evidence" value="ECO:0007669"/>
    <property type="project" value="UniProtKB-SubCell"/>
</dbReference>
<feature type="domain" description="VWFA" evidence="9">
    <location>
        <begin position="56"/>
        <end position="230"/>
    </location>
</feature>
<keyword evidence="6" id="KW-1133">Transmembrane helix</keyword>